<accession>A0A6A6SDY2</accession>
<name>A0A6A6SDY2_9PLEO</name>
<dbReference type="AlphaFoldDB" id="A0A6A6SDY2"/>
<evidence type="ECO:0000313" key="2">
    <source>
        <dbReference type="Proteomes" id="UP000799753"/>
    </source>
</evidence>
<dbReference type="Proteomes" id="UP000799753">
    <property type="component" value="Unassembled WGS sequence"/>
</dbReference>
<sequence>MPSHQRYSRRVSQLRSGNFISRSFALSLTQSPSVTGAHDSSRSPRLKPIPSRVQGAVVEASVCQSVGAGEAAVASIESILARSPAMVYPPPDRPYHLSVGAWVERSPEPSTLIIPPDSCQLYEPCAGATGSPERAFPSALRCLLSRSHQMIPVMLWGPIPAVQPSNLQTPKLQTSNRVLWKPPGCEGASLRWSLFRLS</sequence>
<reference evidence="1" key="1">
    <citation type="journal article" date="2020" name="Stud. Mycol.">
        <title>101 Dothideomycetes genomes: a test case for predicting lifestyles and emergence of pathogens.</title>
        <authorList>
            <person name="Haridas S."/>
            <person name="Albert R."/>
            <person name="Binder M."/>
            <person name="Bloem J."/>
            <person name="Labutti K."/>
            <person name="Salamov A."/>
            <person name="Andreopoulos B."/>
            <person name="Baker S."/>
            <person name="Barry K."/>
            <person name="Bills G."/>
            <person name="Bluhm B."/>
            <person name="Cannon C."/>
            <person name="Castanera R."/>
            <person name="Culley D."/>
            <person name="Daum C."/>
            <person name="Ezra D."/>
            <person name="Gonzalez J."/>
            <person name="Henrissat B."/>
            <person name="Kuo A."/>
            <person name="Liang C."/>
            <person name="Lipzen A."/>
            <person name="Lutzoni F."/>
            <person name="Magnuson J."/>
            <person name="Mondo S."/>
            <person name="Nolan M."/>
            <person name="Ohm R."/>
            <person name="Pangilinan J."/>
            <person name="Park H.-J."/>
            <person name="Ramirez L."/>
            <person name="Alfaro M."/>
            <person name="Sun H."/>
            <person name="Tritt A."/>
            <person name="Yoshinaga Y."/>
            <person name="Zwiers L.-H."/>
            <person name="Turgeon B."/>
            <person name="Goodwin S."/>
            <person name="Spatafora J."/>
            <person name="Crous P."/>
            <person name="Grigoriev I."/>
        </authorList>
    </citation>
    <scope>NUCLEOTIDE SEQUENCE</scope>
    <source>
        <strain evidence="1">CBS 473.64</strain>
    </source>
</reference>
<protein>
    <submittedName>
        <fullName evidence="1">Uncharacterized protein</fullName>
    </submittedName>
</protein>
<organism evidence="1 2">
    <name type="scientific">Massarina eburnea CBS 473.64</name>
    <dbReference type="NCBI Taxonomy" id="1395130"/>
    <lineage>
        <taxon>Eukaryota</taxon>
        <taxon>Fungi</taxon>
        <taxon>Dikarya</taxon>
        <taxon>Ascomycota</taxon>
        <taxon>Pezizomycotina</taxon>
        <taxon>Dothideomycetes</taxon>
        <taxon>Pleosporomycetidae</taxon>
        <taxon>Pleosporales</taxon>
        <taxon>Massarineae</taxon>
        <taxon>Massarinaceae</taxon>
        <taxon>Massarina</taxon>
    </lineage>
</organism>
<gene>
    <name evidence="1" type="ORF">P280DRAFT_231540</name>
</gene>
<keyword evidence="2" id="KW-1185">Reference proteome</keyword>
<proteinExistence type="predicted"/>
<dbReference type="EMBL" id="MU006779">
    <property type="protein sequence ID" value="KAF2644394.1"/>
    <property type="molecule type" value="Genomic_DNA"/>
</dbReference>
<evidence type="ECO:0000313" key="1">
    <source>
        <dbReference type="EMBL" id="KAF2644394.1"/>
    </source>
</evidence>